<evidence type="ECO:0000256" key="5">
    <source>
        <dbReference type="ARBA" id="ARBA00022694"/>
    </source>
</evidence>
<keyword evidence="8" id="KW-0067">ATP-binding</keyword>
<proteinExistence type="inferred from homology"/>
<evidence type="ECO:0000256" key="3">
    <source>
        <dbReference type="ARBA" id="ARBA00019010"/>
    </source>
</evidence>
<dbReference type="PANTHER" id="PTHR33540:SF2">
    <property type="entry name" value="TRNA THREONYLCARBAMOYLADENOSINE BIOSYNTHESIS PROTEIN TSAE"/>
    <property type="match status" value="1"/>
</dbReference>
<dbReference type="GO" id="GO:0002949">
    <property type="term" value="P:tRNA threonylcarbamoyladenosine modification"/>
    <property type="evidence" value="ECO:0007669"/>
    <property type="project" value="InterPro"/>
</dbReference>
<evidence type="ECO:0000313" key="11">
    <source>
        <dbReference type="EMBL" id="OGE65114.1"/>
    </source>
</evidence>
<evidence type="ECO:0000256" key="1">
    <source>
        <dbReference type="ARBA" id="ARBA00004496"/>
    </source>
</evidence>
<dbReference type="GO" id="GO:0046872">
    <property type="term" value="F:metal ion binding"/>
    <property type="evidence" value="ECO:0007669"/>
    <property type="project" value="UniProtKB-KW"/>
</dbReference>
<organism evidence="11 12">
    <name type="scientific">Candidatus Daviesbacteria bacterium RIFCSPLOWO2_02_FULL_36_7</name>
    <dbReference type="NCBI Taxonomy" id="1797792"/>
    <lineage>
        <taxon>Bacteria</taxon>
        <taxon>Candidatus Daviesiibacteriota</taxon>
    </lineage>
</organism>
<keyword evidence="7" id="KW-0547">Nucleotide-binding</keyword>
<keyword evidence="9" id="KW-0460">Magnesium</keyword>
<sequence>MQKYISRSEDETKAIAAKLAEVSQSNIFALTGNLGTGKTIFAQGFARGLGIKDKIISPTFVLIRQHSIPDTSKVFYHIDLYRPENFNHLGLGEILSDKNSVVLIEWAEKIENILPKHTIKINITKESSYSRLISISKGPTI</sequence>
<evidence type="ECO:0000313" key="12">
    <source>
        <dbReference type="Proteomes" id="UP000178859"/>
    </source>
</evidence>
<dbReference type="Pfam" id="PF02367">
    <property type="entry name" value="TsaE"/>
    <property type="match status" value="1"/>
</dbReference>
<dbReference type="Gene3D" id="3.40.50.300">
    <property type="entry name" value="P-loop containing nucleotide triphosphate hydrolases"/>
    <property type="match status" value="1"/>
</dbReference>
<keyword evidence="5" id="KW-0819">tRNA processing</keyword>
<dbReference type="InterPro" id="IPR027417">
    <property type="entry name" value="P-loop_NTPase"/>
</dbReference>
<keyword evidence="6" id="KW-0479">Metal-binding</keyword>
<comment type="similarity">
    <text evidence="2">Belongs to the TsaE family.</text>
</comment>
<dbReference type="GO" id="GO:0005524">
    <property type="term" value="F:ATP binding"/>
    <property type="evidence" value="ECO:0007669"/>
    <property type="project" value="UniProtKB-KW"/>
</dbReference>
<protein>
    <recommendedName>
        <fullName evidence="3">tRNA threonylcarbamoyladenosine biosynthesis protein TsaE</fullName>
    </recommendedName>
    <alternativeName>
        <fullName evidence="10">t(6)A37 threonylcarbamoyladenosine biosynthesis protein TsaE</fullName>
    </alternativeName>
</protein>
<evidence type="ECO:0000256" key="6">
    <source>
        <dbReference type="ARBA" id="ARBA00022723"/>
    </source>
</evidence>
<evidence type="ECO:0000256" key="4">
    <source>
        <dbReference type="ARBA" id="ARBA00022490"/>
    </source>
</evidence>
<evidence type="ECO:0000256" key="10">
    <source>
        <dbReference type="ARBA" id="ARBA00032441"/>
    </source>
</evidence>
<evidence type="ECO:0000256" key="8">
    <source>
        <dbReference type="ARBA" id="ARBA00022840"/>
    </source>
</evidence>
<keyword evidence="11" id="KW-0808">Transferase</keyword>
<evidence type="ECO:0000256" key="9">
    <source>
        <dbReference type="ARBA" id="ARBA00022842"/>
    </source>
</evidence>
<evidence type="ECO:0000256" key="2">
    <source>
        <dbReference type="ARBA" id="ARBA00007599"/>
    </source>
</evidence>
<dbReference type="GO" id="GO:0016740">
    <property type="term" value="F:transferase activity"/>
    <property type="evidence" value="ECO:0007669"/>
    <property type="project" value="UniProtKB-KW"/>
</dbReference>
<accession>A0A1F5MIC2</accession>
<dbReference type="GO" id="GO:0005737">
    <property type="term" value="C:cytoplasm"/>
    <property type="evidence" value="ECO:0007669"/>
    <property type="project" value="UniProtKB-SubCell"/>
</dbReference>
<comment type="caution">
    <text evidence="11">The sequence shown here is derived from an EMBL/GenBank/DDBJ whole genome shotgun (WGS) entry which is preliminary data.</text>
</comment>
<dbReference type="InterPro" id="IPR003442">
    <property type="entry name" value="T6A_TsaE"/>
</dbReference>
<reference evidence="11 12" key="1">
    <citation type="journal article" date="2016" name="Nat. Commun.">
        <title>Thousands of microbial genomes shed light on interconnected biogeochemical processes in an aquifer system.</title>
        <authorList>
            <person name="Anantharaman K."/>
            <person name="Brown C.T."/>
            <person name="Hug L.A."/>
            <person name="Sharon I."/>
            <person name="Castelle C.J."/>
            <person name="Probst A.J."/>
            <person name="Thomas B.C."/>
            <person name="Singh A."/>
            <person name="Wilkins M.J."/>
            <person name="Karaoz U."/>
            <person name="Brodie E.L."/>
            <person name="Williams K.H."/>
            <person name="Hubbard S.S."/>
            <person name="Banfield J.F."/>
        </authorList>
    </citation>
    <scope>NUCLEOTIDE SEQUENCE [LARGE SCALE GENOMIC DNA]</scope>
</reference>
<dbReference type="Proteomes" id="UP000178859">
    <property type="component" value="Unassembled WGS sequence"/>
</dbReference>
<gene>
    <name evidence="11" type="ORF">A3I48_02545</name>
</gene>
<name>A0A1F5MIC2_9BACT</name>
<dbReference type="PANTHER" id="PTHR33540">
    <property type="entry name" value="TRNA THREONYLCARBAMOYLADENOSINE BIOSYNTHESIS PROTEIN TSAE"/>
    <property type="match status" value="1"/>
</dbReference>
<dbReference type="AlphaFoldDB" id="A0A1F5MIC2"/>
<evidence type="ECO:0000256" key="7">
    <source>
        <dbReference type="ARBA" id="ARBA00022741"/>
    </source>
</evidence>
<keyword evidence="4" id="KW-0963">Cytoplasm</keyword>
<comment type="subcellular location">
    <subcellularLocation>
        <location evidence="1">Cytoplasm</location>
    </subcellularLocation>
</comment>
<dbReference type="EMBL" id="MFDT01000001">
    <property type="protein sequence ID" value="OGE65114.1"/>
    <property type="molecule type" value="Genomic_DNA"/>
</dbReference>
<dbReference type="NCBIfam" id="TIGR00150">
    <property type="entry name" value="T6A_YjeE"/>
    <property type="match status" value="1"/>
</dbReference>
<dbReference type="SUPFAM" id="SSF52540">
    <property type="entry name" value="P-loop containing nucleoside triphosphate hydrolases"/>
    <property type="match status" value="1"/>
</dbReference>